<evidence type="ECO:0008006" key="2">
    <source>
        <dbReference type="Google" id="ProtNLM"/>
    </source>
</evidence>
<dbReference type="PANTHER" id="PTHR11102">
    <property type="entry name" value="SEL-1-LIKE PROTEIN"/>
    <property type="match status" value="1"/>
</dbReference>
<protein>
    <recommendedName>
        <fullName evidence="2">Beta-lactamase</fullName>
    </recommendedName>
</protein>
<dbReference type="SMART" id="SM00671">
    <property type="entry name" value="SEL1"/>
    <property type="match status" value="2"/>
</dbReference>
<dbReference type="Pfam" id="PF08238">
    <property type="entry name" value="Sel1"/>
    <property type="match status" value="2"/>
</dbReference>
<name>A0A382ICG1_9ZZZZ</name>
<dbReference type="EMBL" id="UINC01066339">
    <property type="protein sequence ID" value="SVB96949.1"/>
    <property type="molecule type" value="Genomic_DNA"/>
</dbReference>
<organism evidence="1">
    <name type="scientific">marine metagenome</name>
    <dbReference type="NCBI Taxonomy" id="408172"/>
    <lineage>
        <taxon>unclassified sequences</taxon>
        <taxon>metagenomes</taxon>
        <taxon>ecological metagenomes</taxon>
    </lineage>
</organism>
<dbReference type="AlphaFoldDB" id="A0A382ICG1"/>
<sequence>MKLKKILISSLLSIGLIGTTCLVYADFNDGWTAYSKEDYKTAFKEWRPLAEKGDAKSQTNLGILYFNGRGTLKDYKKAIDWFKKAAEQGEAESQYILGEIYVEGKAIVKSYKNAKYWVQLAYENGFVGAKELWDEHELWKY</sequence>
<dbReference type="SUPFAM" id="SSF81901">
    <property type="entry name" value="HCP-like"/>
    <property type="match status" value="1"/>
</dbReference>
<proteinExistence type="predicted"/>
<accession>A0A382ICG1</accession>
<evidence type="ECO:0000313" key="1">
    <source>
        <dbReference type="EMBL" id="SVB96949.1"/>
    </source>
</evidence>
<dbReference type="InterPro" id="IPR006597">
    <property type="entry name" value="Sel1-like"/>
</dbReference>
<dbReference type="Gene3D" id="1.25.40.10">
    <property type="entry name" value="Tetratricopeptide repeat domain"/>
    <property type="match status" value="1"/>
</dbReference>
<dbReference type="InterPro" id="IPR050767">
    <property type="entry name" value="Sel1_AlgK"/>
</dbReference>
<dbReference type="PANTHER" id="PTHR11102:SF160">
    <property type="entry name" value="ERAD-ASSOCIATED E3 UBIQUITIN-PROTEIN LIGASE COMPONENT HRD3"/>
    <property type="match status" value="1"/>
</dbReference>
<reference evidence="1" key="1">
    <citation type="submission" date="2018-05" db="EMBL/GenBank/DDBJ databases">
        <authorList>
            <person name="Lanie J.A."/>
            <person name="Ng W.-L."/>
            <person name="Kazmierczak K.M."/>
            <person name="Andrzejewski T.M."/>
            <person name="Davidsen T.M."/>
            <person name="Wayne K.J."/>
            <person name="Tettelin H."/>
            <person name="Glass J.I."/>
            <person name="Rusch D."/>
            <person name="Podicherti R."/>
            <person name="Tsui H.-C.T."/>
            <person name="Winkler M.E."/>
        </authorList>
    </citation>
    <scope>NUCLEOTIDE SEQUENCE</scope>
</reference>
<dbReference type="InterPro" id="IPR011990">
    <property type="entry name" value="TPR-like_helical_dom_sf"/>
</dbReference>
<gene>
    <name evidence="1" type="ORF">METZ01_LOCUS249803</name>
</gene>